<proteinExistence type="predicted"/>
<protein>
    <submittedName>
        <fullName evidence="1">Uncharacterized protein</fullName>
    </submittedName>
</protein>
<comment type="caution">
    <text evidence="1">The sequence shown here is derived from an EMBL/GenBank/DDBJ whole genome shotgun (WGS) entry which is preliminary data.</text>
</comment>
<name>A0A9P7REQ9_9PEZI</name>
<sequence length="103" mass="12185">MRELQMGSSPRPTWQRRVGNTHQIGSFSDLETRRSFRVMTSRWTTHCDLVWSFWVNFAVGLSIRLGAYWRNFNRGIWLKRTFEKETPAGSHLRLFCLSLFGCL</sequence>
<dbReference type="EMBL" id="JAESDN010000002">
    <property type="protein sequence ID" value="KAG7055953.1"/>
    <property type="molecule type" value="Genomic_DNA"/>
</dbReference>
<accession>A0A9P7REQ9</accession>
<evidence type="ECO:0000313" key="2">
    <source>
        <dbReference type="Proteomes" id="UP000699042"/>
    </source>
</evidence>
<evidence type="ECO:0000313" key="1">
    <source>
        <dbReference type="EMBL" id="KAG7055953.1"/>
    </source>
</evidence>
<dbReference type="AlphaFoldDB" id="A0A9P7REQ9"/>
<organism evidence="1 2">
    <name type="scientific">Colletotrichum scovillei</name>
    <dbReference type="NCBI Taxonomy" id="1209932"/>
    <lineage>
        <taxon>Eukaryota</taxon>
        <taxon>Fungi</taxon>
        <taxon>Dikarya</taxon>
        <taxon>Ascomycota</taxon>
        <taxon>Pezizomycotina</taxon>
        <taxon>Sordariomycetes</taxon>
        <taxon>Hypocreomycetidae</taxon>
        <taxon>Glomerellales</taxon>
        <taxon>Glomerellaceae</taxon>
        <taxon>Colletotrichum</taxon>
        <taxon>Colletotrichum acutatum species complex</taxon>
    </lineage>
</organism>
<reference evidence="1" key="1">
    <citation type="submission" date="2021-05" db="EMBL/GenBank/DDBJ databases">
        <title>Comparative genomics of three Colletotrichum scovillei strains and genetic complementation revealed genes involved fungal growth and virulence on chili pepper.</title>
        <authorList>
            <person name="Hsieh D.-K."/>
            <person name="Chuang S.-C."/>
            <person name="Chen C.-Y."/>
            <person name="Chao Y.-T."/>
            <person name="Lu M.-Y.J."/>
            <person name="Lee M.-H."/>
            <person name="Shih M.-C."/>
        </authorList>
    </citation>
    <scope>NUCLEOTIDE SEQUENCE</scope>
    <source>
        <strain evidence="1">Coll-153</strain>
    </source>
</reference>
<dbReference type="Proteomes" id="UP000699042">
    <property type="component" value="Unassembled WGS sequence"/>
</dbReference>
<keyword evidence="2" id="KW-1185">Reference proteome</keyword>
<gene>
    <name evidence="1" type="ORF">JMJ77_008404</name>
</gene>